<dbReference type="Pfam" id="PF07690">
    <property type="entry name" value="MFS_1"/>
    <property type="match status" value="1"/>
</dbReference>
<evidence type="ECO:0000256" key="3">
    <source>
        <dbReference type="ARBA" id="ARBA00022989"/>
    </source>
</evidence>
<feature type="transmembrane region" description="Helical" evidence="5">
    <location>
        <begin position="504"/>
        <end position="524"/>
    </location>
</feature>
<reference evidence="7 8" key="1">
    <citation type="submission" date="2022-12" db="EMBL/GenBank/DDBJ databases">
        <title>Chromosome-level genome of Tegillarca granosa.</title>
        <authorList>
            <person name="Kim J."/>
        </authorList>
    </citation>
    <scope>NUCLEOTIDE SEQUENCE [LARGE SCALE GENOMIC DNA]</scope>
    <source>
        <strain evidence="7">Teg-2019</strain>
        <tissue evidence="7">Adductor muscle</tissue>
    </source>
</reference>
<feature type="transmembrane region" description="Helical" evidence="5">
    <location>
        <begin position="337"/>
        <end position="354"/>
    </location>
</feature>
<dbReference type="PANTHER" id="PTHR11662">
    <property type="entry name" value="SOLUTE CARRIER FAMILY 17"/>
    <property type="match status" value="1"/>
</dbReference>
<keyword evidence="4 5" id="KW-0472">Membrane</keyword>
<dbReference type="PANTHER" id="PTHR11662:SF399">
    <property type="entry name" value="FI19708P1-RELATED"/>
    <property type="match status" value="1"/>
</dbReference>
<sequence length="564" mass="62061">MTDGSIQQINQKLKMSDDSEKLVQDDKIPAPSGLGHRHLLAGLAFLGFFNVYCLRVNLSVALVAMGEFNWDANTQGIILGSFFYGYIFTQIPGGKLAEMFGGKKMFGFGVLCTAILTLITPLAARYNLGTFIAVRVIEGVGEGVTFPAMHAIWGNWAPVWERSKLAGFCYAGAQMGTVFSLPISGILCGSDFLGGWPSVFYVFGVIACLWFVAWMLLVHDSPDEHPSISQEEKHYIESSIGVRQNLSTPWKSIFTSTAVWAVCAAHFANNWGFYTMLTCLPTYLKSILGFDIKQDGFLSALPYLVCWASQTGSAILADFLRSREYFSTVITRKMLNSFGLIIPAIMIICIQFAGCNYKIVIAMLTMAVGLGGVAAGGYQDYCRILLIFAETNTHFNDFFAGCNHIVVVVLLTFSVGLGGFCMGGFNVNHLDIAPNFSEIRANLNQMPYLVFKVKIDKKISDEHPIAFSTLMGISNCLATIPGFLGPYIVGVLTTNNETQGQWQYVFYIAGGVYLFGFLVFVIFAQGTEQSWNRPSVEILLFKGNEIQNTSIKDVDNSTIVTQTY</sequence>
<dbReference type="InterPro" id="IPR036259">
    <property type="entry name" value="MFS_trans_sf"/>
</dbReference>
<evidence type="ECO:0000256" key="5">
    <source>
        <dbReference type="SAM" id="Phobius"/>
    </source>
</evidence>
<gene>
    <name evidence="7" type="ORF">KUTeg_000111</name>
</gene>
<dbReference type="CDD" id="cd17318">
    <property type="entry name" value="MFS_SLC17"/>
    <property type="match status" value="1"/>
</dbReference>
<feature type="transmembrane region" description="Helical" evidence="5">
    <location>
        <begin position="105"/>
        <end position="124"/>
    </location>
</feature>
<protein>
    <recommendedName>
        <fullName evidence="6">Major facilitator superfamily (MFS) profile domain-containing protein</fullName>
    </recommendedName>
</protein>
<evidence type="ECO:0000256" key="4">
    <source>
        <dbReference type="ARBA" id="ARBA00023136"/>
    </source>
</evidence>
<dbReference type="Proteomes" id="UP001217089">
    <property type="component" value="Unassembled WGS sequence"/>
</dbReference>
<evidence type="ECO:0000256" key="1">
    <source>
        <dbReference type="ARBA" id="ARBA00004141"/>
    </source>
</evidence>
<dbReference type="SUPFAM" id="SSF103473">
    <property type="entry name" value="MFS general substrate transporter"/>
    <property type="match status" value="1"/>
</dbReference>
<name>A0ABQ9FZF3_TEGGR</name>
<organism evidence="7 8">
    <name type="scientific">Tegillarca granosa</name>
    <name type="common">Malaysian cockle</name>
    <name type="synonym">Anadara granosa</name>
    <dbReference type="NCBI Taxonomy" id="220873"/>
    <lineage>
        <taxon>Eukaryota</taxon>
        <taxon>Metazoa</taxon>
        <taxon>Spiralia</taxon>
        <taxon>Lophotrochozoa</taxon>
        <taxon>Mollusca</taxon>
        <taxon>Bivalvia</taxon>
        <taxon>Autobranchia</taxon>
        <taxon>Pteriomorphia</taxon>
        <taxon>Arcoida</taxon>
        <taxon>Arcoidea</taxon>
        <taxon>Arcidae</taxon>
        <taxon>Tegillarca</taxon>
    </lineage>
</organism>
<feature type="transmembrane region" description="Helical" evidence="5">
    <location>
        <begin position="199"/>
        <end position="217"/>
    </location>
</feature>
<evidence type="ECO:0000256" key="2">
    <source>
        <dbReference type="ARBA" id="ARBA00022692"/>
    </source>
</evidence>
<feature type="domain" description="Major facilitator superfamily (MFS) profile" evidence="6">
    <location>
        <begin position="39"/>
        <end position="528"/>
    </location>
</feature>
<feature type="transmembrane region" description="Helical" evidence="5">
    <location>
        <begin position="165"/>
        <end position="187"/>
    </location>
</feature>
<dbReference type="EMBL" id="JARBDR010000018">
    <property type="protein sequence ID" value="KAJ8321640.1"/>
    <property type="molecule type" value="Genomic_DNA"/>
</dbReference>
<keyword evidence="3 5" id="KW-1133">Transmembrane helix</keyword>
<keyword evidence="2 5" id="KW-0812">Transmembrane</keyword>
<comment type="caution">
    <text evidence="7">The sequence shown here is derived from an EMBL/GenBank/DDBJ whole genome shotgun (WGS) entry which is preliminary data.</text>
</comment>
<evidence type="ECO:0000313" key="7">
    <source>
        <dbReference type="EMBL" id="KAJ8321640.1"/>
    </source>
</evidence>
<feature type="transmembrane region" description="Helical" evidence="5">
    <location>
        <begin position="359"/>
        <end position="378"/>
    </location>
</feature>
<dbReference type="Gene3D" id="1.20.1250.20">
    <property type="entry name" value="MFS general substrate transporter like domains"/>
    <property type="match status" value="2"/>
</dbReference>
<feature type="transmembrane region" description="Helical" evidence="5">
    <location>
        <begin position="258"/>
        <end position="284"/>
    </location>
</feature>
<dbReference type="PROSITE" id="PS50850">
    <property type="entry name" value="MFS"/>
    <property type="match status" value="1"/>
</dbReference>
<proteinExistence type="predicted"/>
<evidence type="ECO:0000313" key="8">
    <source>
        <dbReference type="Proteomes" id="UP001217089"/>
    </source>
</evidence>
<comment type="subcellular location">
    <subcellularLocation>
        <location evidence="1">Membrane</location>
        <topology evidence="1">Multi-pass membrane protein</topology>
    </subcellularLocation>
</comment>
<dbReference type="InterPro" id="IPR011701">
    <property type="entry name" value="MFS"/>
</dbReference>
<evidence type="ECO:0000259" key="6">
    <source>
        <dbReference type="PROSITE" id="PS50850"/>
    </source>
</evidence>
<feature type="transmembrane region" description="Helical" evidence="5">
    <location>
        <begin position="76"/>
        <end position="93"/>
    </location>
</feature>
<accession>A0ABQ9FZF3</accession>
<dbReference type="InterPro" id="IPR050382">
    <property type="entry name" value="MFS_Na/Anion_cotransporter"/>
</dbReference>
<feature type="transmembrane region" description="Helical" evidence="5">
    <location>
        <begin position="398"/>
        <end position="420"/>
    </location>
</feature>
<keyword evidence="8" id="KW-1185">Reference proteome</keyword>
<dbReference type="InterPro" id="IPR020846">
    <property type="entry name" value="MFS_dom"/>
</dbReference>
<feature type="transmembrane region" description="Helical" evidence="5">
    <location>
        <begin position="39"/>
        <end position="64"/>
    </location>
</feature>
<feature type="transmembrane region" description="Helical" evidence="5">
    <location>
        <begin position="464"/>
        <end position="484"/>
    </location>
</feature>